<dbReference type="SUPFAM" id="SSF51430">
    <property type="entry name" value="NAD(P)-linked oxidoreductase"/>
    <property type="match status" value="1"/>
</dbReference>
<keyword evidence="1" id="KW-0560">Oxidoreductase</keyword>
<proteinExistence type="predicted"/>
<protein>
    <submittedName>
        <fullName evidence="3">Oxidoreductase</fullName>
    </submittedName>
</protein>
<dbReference type="InterPro" id="IPR050791">
    <property type="entry name" value="Aldo-Keto_reductase"/>
</dbReference>
<dbReference type="CDD" id="cd19088">
    <property type="entry name" value="AKR_AKR13B1"/>
    <property type="match status" value="1"/>
</dbReference>
<evidence type="ECO:0000256" key="1">
    <source>
        <dbReference type="ARBA" id="ARBA00023002"/>
    </source>
</evidence>
<name>A0ABY6PSU3_9ACTN</name>
<reference evidence="3" key="1">
    <citation type="journal article" date="2022" name="Front. Microbiol.">
        <title>Mirubactin C rescues the lethal effect of cell wall biosynthesis mutations in Bacillus subtilis.</title>
        <authorList>
            <person name="Kepplinger B."/>
            <person name="Wen X."/>
            <person name="Tyler A.R."/>
            <person name="Kim B.Y."/>
            <person name="Brown J."/>
            <person name="Banks P."/>
            <person name="Dashti Y."/>
            <person name="Mackenzie E.S."/>
            <person name="Wills C."/>
            <person name="Kawai Y."/>
            <person name="Waldron K.J."/>
            <person name="Allenby N.E.E."/>
            <person name="Wu L.J."/>
            <person name="Hall M.J."/>
            <person name="Errington J."/>
        </authorList>
    </citation>
    <scope>NUCLEOTIDE SEQUENCE</scope>
    <source>
        <strain evidence="3">MDA8-470</strain>
    </source>
</reference>
<dbReference type="PANTHER" id="PTHR43625">
    <property type="entry name" value="AFLATOXIN B1 ALDEHYDE REDUCTASE"/>
    <property type="match status" value="1"/>
</dbReference>
<organism evidence="3 4">
    <name type="scientific">Streptomyces drozdowiczii</name>
    <dbReference type="NCBI Taxonomy" id="202862"/>
    <lineage>
        <taxon>Bacteria</taxon>
        <taxon>Bacillati</taxon>
        <taxon>Actinomycetota</taxon>
        <taxon>Actinomycetes</taxon>
        <taxon>Kitasatosporales</taxon>
        <taxon>Streptomycetaceae</taxon>
        <taxon>Streptomyces</taxon>
    </lineage>
</organism>
<dbReference type="InterPro" id="IPR023210">
    <property type="entry name" value="NADP_OxRdtase_dom"/>
</dbReference>
<dbReference type="EMBL" id="CP098740">
    <property type="protein sequence ID" value="UZK55075.1"/>
    <property type="molecule type" value="Genomic_DNA"/>
</dbReference>
<sequence length="280" mass="29361">MTTTTFALGGDLTVNRLGFGAMRLPMSTFDGPTRTPENGIAVLRRAIELGVNHIDTAAFYARGDVRANDLIREALAPYPDDLVIATKVGPLPGPDGHPSAQATPDQLRALVEADLTALGVDRLDVVNLRVGGMSGPGGESVAERFTVLAALREEGLIRHLGVSNIDAAQLAEARAIAPVVCVQNPYADDLALLAECEAAGIAYVPFFLLGGGLTPLDTTRLEKVATRLNATTAQVQLALLLATSPTLLAIPGTGNLAHLEENMAARDLVLTEEDVAELRG</sequence>
<dbReference type="RefSeq" id="WP_265542490.1">
    <property type="nucleotide sequence ID" value="NZ_CP098740.1"/>
</dbReference>
<evidence type="ECO:0000259" key="2">
    <source>
        <dbReference type="Pfam" id="PF00248"/>
    </source>
</evidence>
<dbReference type="InterPro" id="IPR020471">
    <property type="entry name" value="AKR"/>
</dbReference>
<evidence type="ECO:0000313" key="3">
    <source>
        <dbReference type="EMBL" id="UZK55075.1"/>
    </source>
</evidence>
<keyword evidence="4" id="KW-1185">Reference proteome</keyword>
<feature type="domain" description="NADP-dependent oxidoreductase" evidence="2">
    <location>
        <begin position="16"/>
        <end position="279"/>
    </location>
</feature>
<dbReference type="Proteomes" id="UP001164963">
    <property type="component" value="Chromosome"/>
</dbReference>
<dbReference type="InterPro" id="IPR036812">
    <property type="entry name" value="NAD(P)_OxRdtase_dom_sf"/>
</dbReference>
<dbReference type="Gene3D" id="3.20.20.100">
    <property type="entry name" value="NADP-dependent oxidoreductase domain"/>
    <property type="match status" value="1"/>
</dbReference>
<gene>
    <name evidence="3" type="ORF">NEH16_13865</name>
</gene>
<dbReference type="Pfam" id="PF00248">
    <property type="entry name" value="Aldo_ket_red"/>
    <property type="match status" value="1"/>
</dbReference>
<accession>A0ABY6PSU3</accession>
<dbReference type="NCBIfam" id="NF007695">
    <property type="entry name" value="PRK10376.1"/>
    <property type="match status" value="1"/>
</dbReference>
<dbReference type="PANTHER" id="PTHR43625:SF40">
    <property type="entry name" value="ALDO-KETO REDUCTASE YAKC [NADP(+)]"/>
    <property type="match status" value="1"/>
</dbReference>
<dbReference type="PRINTS" id="PR00069">
    <property type="entry name" value="ALDKETRDTASE"/>
</dbReference>
<evidence type="ECO:0000313" key="4">
    <source>
        <dbReference type="Proteomes" id="UP001164963"/>
    </source>
</evidence>